<name>A0A9W6LU71_9HYPH</name>
<dbReference type="EMBL" id="BSEC01000002">
    <property type="protein sequence ID" value="GLI95154.1"/>
    <property type="molecule type" value="Genomic_DNA"/>
</dbReference>
<accession>A0A9W6LU71</accession>
<keyword evidence="3" id="KW-1185">Reference proteome</keyword>
<reference evidence="2" key="1">
    <citation type="journal article" date="2023" name="Int. J. Syst. Evol. Microbiol.">
        <title>Methylocystis iwaonis sp. nov., a type II methane-oxidizing bacterium from surface soil of a rice paddy field in Japan, and emended description of the genus Methylocystis (ex Whittenbury et al. 1970) Bowman et al. 1993.</title>
        <authorList>
            <person name="Kaise H."/>
            <person name="Sawadogo J.B."/>
            <person name="Alam M.S."/>
            <person name="Ueno C."/>
            <person name="Dianou D."/>
            <person name="Shinjo R."/>
            <person name="Asakawa S."/>
        </authorList>
    </citation>
    <scope>NUCLEOTIDE SEQUENCE</scope>
    <source>
        <strain evidence="2">LMG27198</strain>
    </source>
</reference>
<comment type="caution">
    <text evidence="2">The sequence shown here is derived from an EMBL/GenBank/DDBJ whole genome shotgun (WGS) entry which is preliminary data.</text>
</comment>
<dbReference type="AlphaFoldDB" id="A0A9W6LU71"/>
<organism evidence="2 3">
    <name type="scientific">Methylocystis echinoides</name>
    <dbReference type="NCBI Taxonomy" id="29468"/>
    <lineage>
        <taxon>Bacteria</taxon>
        <taxon>Pseudomonadati</taxon>
        <taxon>Pseudomonadota</taxon>
        <taxon>Alphaproteobacteria</taxon>
        <taxon>Hyphomicrobiales</taxon>
        <taxon>Methylocystaceae</taxon>
        <taxon>Methylocystis</taxon>
    </lineage>
</organism>
<dbReference type="Proteomes" id="UP001144323">
    <property type="component" value="Unassembled WGS sequence"/>
</dbReference>
<gene>
    <name evidence="2" type="ORF">LMG27198_41460</name>
</gene>
<evidence type="ECO:0000313" key="3">
    <source>
        <dbReference type="Proteomes" id="UP001144323"/>
    </source>
</evidence>
<evidence type="ECO:0000256" key="1">
    <source>
        <dbReference type="SAM" id="MobiDB-lite"/>
    </source>
</evidence>
<protein>
    <submittedName>
        <fullName evidence="2">Uncharacterized protein</fullName>
    </submittedName>
</protein>
<sequence>MIDDCVDRNGGFAGAAVANDQFTLTAAERNHRVNHQKARRERPRDERTIDDRRRGLIDGRELGGNDCPAAIEWRAERINDAPQKRFANRHARDFAGSSDDAPRLDWARIAEQHRADGALAQIDREPPYPTFEYKQFIEPRARQAFYRRDAIADLDNPADLLQPRSERDVADLLAASTGPVAQFLDKSHHDASSSKRAS</sequence>
<proteinExistence type="predicted"/>
<evidence type="ECO:0000313" key="2">
    <source>
        <dbReference type="EMBL" id="GLI95154.1"/>
    </source>
</evidence>
<feature type="compositionally biased region" description="Basic residues" evidence="1">
    <location>
        <begin position="32"/>
        <end position="41"/>
    </location>
</feature>
<feature type="region of interest" description="Disordered" evidence="1">
    <location>
        <begin position="29"/>
        <end position="50"/>
    </location>
</feature>